<dbReference type="SUPFAM" id="SSF103473">
    <property type="entry name" value="MFS general substrate transporter"/>
    <property type="match status" value="1"/>
</dbReference>
<sequence>MRSMRSATMSTASCGDSDISQTGIAAGTPAYRGLTLAMLFAGFSTFSLLYSVQPLLPSFAAQFALSAEAASLAVSLATGPLAIGILFAGLVSDRLGRRPLMIAAMFAAGALTLATALVPGWSGLLVLRFLTGLALAGVPAVAMAYVAEEVDSASVGGAMGLYIAGSAIGGMGGRLVASLVADFGGWRFAIAAVGIAGLAMAEGFRRLAPPSRNFRPSAGRPAALARDARALFADQAMPLLYLEAFLLMGVFVTVYNYAGFRLMGPPYGLSQSAVGAVFLLYVLGSISSARFGTLAGRLGRRTIFWVPVVVLIAGVALTAMQPLALVIAGIAVVTSGFFGAHSIASAWVGRRAQSVAGGGARGQAAAFYLFFYYMGSSVLGSAGGFAWTHAGWPGVTGFCLVVGGAALAIGLRLRAVPPLRVEPVTAPRMPVP</sequence>
<evidence type="ECO:0000256" key="4">
    <source>
        <dbReference type="ARBA" id="ARBA00022475"/>
    </source>
</evidence>
<protein>
    <submittedName>
        <fullName evidence="10">YNFM family putative membrane transporter</fullName>
    </submittedName>
</protein>
<accession>A0A2T4YVK2</accession>
<evidence type="ECO:0000256" key="1">
    <source>
        <dbReference type="ARBA" id="ARBA00004651"/>
    </source>
</evidence>
<dbReference type="GO" id="GO:0005886">
    <property type="term" value="C:plasma membrane"/>
    <property type="evidence" value="ECO:0007669"/>
    <property type="project" value="UniProtKB-SubCell"/>
</dbReference>
<feature type="transmembrane region" description="Helical" evidence="8">
    <location>
        <begin position="100"/>
        <end position="119"/>
    </location>
</feature>
<feature type="transmembrane region" description="Helical" evidence="8">
    <location>
        <begin position="270"/>
        <end position="291"/>
    </location>
</feature>
<keyword evidence="3" id="KW-0813">Transport</keyword>
<evidence type="ECO:0000256" key="3">
    <source>
        <dbReference type="ARBA" id="ARBA00022448"/>
    </source>
</evidence>
<dbReference type="CDD" id="cd17324">
    <property type="entry name" value="MFS_NepI_like"/>
    <property type="match status" value="1"/>
</dbReference>
<keyword evidence="4" id="KW-1003">Cell membrane</keyword>
<dbReference type="PROSITE" id="PS00216">
    <property type="entry name" value="SUGAR_TRANSPORT_1"/>
    <property type="match status" value="1"/>
</dbReference>
<dbReference type="InterPro" id="IPR036259">
    <property type="entry name" value="MFS_trans_sf"/>
</dbReference>
<gene>
    <name evidence="10" type="ORF">C8J24_1244</name>
</gene>
<dbReference type="InterPro" id="IPR011701">
    <property type="entry name" value="MFS"/>
</dbReference>
<comment type="caution">
    <text evidence="10">The sequence shown here is derived from an EMBL/GenBank/DDBJ whole genome shotgun (WGS) entry which is preliminary data.</text>
</comment>
<feature type="transmembrane region" description="Helical" evidence="8">
    <location>
        <begin position="392"/>
        <end position="411"/>
    </location>
</feature>
<feature type="transmembrane region" description="Helical" evidence="8">
    <location>
        <begin position="159"/>
        <end position="180"/>
    </location>
</feature>
<dbReference type="GO" id="GO:0022857">
    <property type="term" value="F:transmembrane transporter activity"/>
    <property type="evidence" value="ECO:0007669"/>
    <property type="project" value="InterPro"/>
</dbReference>
<evidence type="ECO:0000313" key="10">
    <source>
        <dbReference type="EMBL" id="PTM47840.1"/>
    </source>
</evidence>
<evidence type="ECO:0000256" key="5">
    <source>
        <dbReference type="ARBA" id="ARBA00022692"/>
    </source>
</evidence>
<keyword evidence="5 8" id="KW-0812">Transmembrane</keyword>
<evidence type="ECO:0000256" key="6">
    <source>
        <dbReference type="ARBA" id="ARBA00022989"/>
    </source>
</evidence>
<name>A0A2T4YVK2_9SPHN</name>
<comment type="subcellular location">
    <subcellularLocation>
        <location evidence="1">Cell membrane</location>
        <topology evidence="1">Multi-pass membrane protein</topology>
    </subcellularLocation>
</comment>
<feature type="transmembrane region" description="Helical" evidence="8">
    <location>
        <begin position="365"/>
        <end position="386"/>
    </location>
</feature>
<dbReference type="Pfam" id="PF07690">
    <property type="entry name" value="MFS_1"/>
    <property type="match status" value="1"/>
</dbReference>
<dbReference type="PANTHER" id="PTHR43271:SF1">
    <property type="entry name" value="INNER MEMBRANE TRANSPORT PROTEIN YNFM"/>
    <property type="match status" value="1"/>
</dbReference>
<feature type="transmembrane region" description="Helical" evidence="8">
    <location>
        <begin position="125"/>
        <end position="147"/>
    </location>
</feature>
<dbReference type="PANTHER" id="PTHR43271">
    <property type="entry name" value="BLL2771 PROTEIN"/>
    <property type="match status" value="1"/>
</dbReference>
<feature type="domain" description="Major facilitator superfamily (MFS) profile" evidence="9">
    <location>
        <begin position="30"/>
        <end position="420"/>
    </location>
</feature>
<evidence type="ECO:0000256" key="8">
    <source>
        <dbReference type="SAM" id="Phobius"/>
    </source>
</evidence>
<dbReference type="PROSITE" id="PS50850">
    <property type="entry name" value="MFS"/>
    <property type="match status" value="1"/>
</dbReference>
<keyword evidence="7 8" id="KW-0472">Membrane</keyword>
<organism evidence="10 11">
    <name type="scientific">Sphingomonas aerolata</name>
    <dbReference type="NCBI Taxonomy" id="185951"/>
    <lineage>
        <taxon>Bacteria</taxon>
        <taxon>Pseudomonadati</taxon>
        <taxon>Pseudomonadota</taxon>
        <taxon>Alphaproteobacteria</taxon>
        <taxon>Sphingomonadales</taxon>
        <taxon>Sphingomonadaceae</taxon>
        <taxon>Sphingomonas</taxon>
    </lineage>
</organism>
<keyword evidence="11" id="KW-1185">Reference proteome</keyword>
<feature type="transmembrane region" description="Helical" evidence="8">
    <location>
        <begin position="326"/>
        <end position="344"/>
    </location>
</feature>
<dbReference type="AlphaFoldDB" id="A0A2T4YVK2"/>
<dbReference type="EMBL" id="PZZN01000001">
    <property type="protein sequence ID" value="PTM47840.1"/>
    <property type="molecule type" value="Genomic_DNA"/>
</dbReference>
<proteinExistence type="inferred from homology"/>
<dbReference type="Gene3D" id="1.20.1250.20">
    <property type="entry name" value="MFS general substrate transporter like domains"/>
    <property type="match status" value="1"/>
</dbReference>
<evidence type="ECO:0000259" key="9">
    <source>
        <dbReference type="PROSITE" id="PS50850"/>
    </source>
</evidence>
<dbReference type="Proteomes" id="UP000240996">
    <property type="component" value="Unassembled WGS sequence"/>
</dbReference>
<feature type="transmembrane region" description="Helical" evidence="8">
    <location>
        <begin position="239"/>
        <end position="258"/>
    </location>
</feature>
<reference evidence="10 11" key="1">
    <citation type="submission" date="2018-04" db="EMBL/GenBank/DDBJ databases">
        <title>Genomic Encyclopedia of Type Strains, Phase III (KMG-III): the genomes of soil and plant-associated and newly described type strains.</title>
        <authorList>
            <person name="Whitman W."/>
        </authorList>
    </citation>
    <scope>NUCLEOTIDE SEQUENCE [LARGE SCALE GENOMIC DNA]</scope>
    <source>
        <strain evidence="10 11">NW12</strain>
    </source>
</reference>
<feature type="transmembrane region" description="Helical" evidence="8">
    <location>
        <begin position="186"/>
        <end position="204"/>
    </location>
</feature>
<dbReference type="InterPro" id="IPR005829">
    <property type="entry name" value="Sugar_transporter_CS"/>
</dbReference>
<feature type="transmembrane region" description="Helical" evidence="8">
    <location>
        <begin position="303"/>
        <end position="320"/>
    </location>
</feature>
<keyword evidence="6 8" id="KW-1133">Transmembrane helix</keyword>
<evidence type="ECO:0000313" key="11">
    <source>
        <dbReference type="Proteomes" id="UP000240996"/>
    </source>
</evidence>
<evidence type="ECO:0000256" key="7">
    <source>
        <dbReference type="ARBA" id="ARBA00023136"/>
    </source>
</evidence>
<feature type="transmembrane region" description="Helical" evidence="8">
    <location>
        <begin position="72"/>
        <end position="91"/>
    </location>
</feature>
<comment type="similarity">
    <text evidence="2">Belongs to the major facilitator superfamily.</text>
</comment>
<evidence type="ECO:0000256" key="2">
    <source>
        <dbReference type="ARBA" id="ARBA00008335"/>
    </source>
</evidence>
<feature type="transmembrane region" description="Helical" evidence="8">
    <location>
        <begin position="34"/>
        <end position="52"/>
    </location>
</feature>
<dbReference type="InterPro" id="IPR020846">
    <property type="entry name" value="MFS_dom"/>
</dbReference>